<sequence>METDLFSISLLTEFLYFYSKKGGGNPPNVSGPVLGIMSTNIVFTGEGKGVGSDKCTFQWAPKRGQPPLSGGKKLRKQYERNAGVEIKMADEAKQKATHHSGAKFTDEWRGRLRFQ</sequence>
<reference evidence="2" key="1">
    <citation type="journal article" date="2023" name="G3 (Bethesda)">
        <title>Whole genome assembly and annotation of the endangered Caribbean coral Acropora cervicornis.</title>
        <authorList>
            <person name="Selwyn J.D."/>
            <person name="Vollmer S.V."/>
        </authorList>
    </citation>
    <scope>NUCLEOTIDE SEQUENCE</scope>
    <source>
        <strain evidence="2">K2</strain>
    </source>
</reference>
<feature type="region of interest" description="Disordered" evidence="1">
    <location>
        <begin position="89"/>
        <end position="115"/>
    </location>
</feature>
<dbReference type="EMBL" id="JARQWQ010000001">
    <property type="protein sequence ID" value="KAK2574351.1"/>
    <property type="molecule type" value="Genomic_DNA"/>
</dbReference>
<evidence type="ECO:0000313" key="2">
    <source>
        <dbReference type="EMBL" id="KAK2574351.1"/>
    </source>
</evidence>
<name>A0AAD9VH59_ACRCE</name>
<keyword evidence="3" id="KW-1185">Reference proteome</keyword>
<proteinExistence type="predicted"/>
<evidence type="ECO:0000256" key="1">
    <source>
        <dbReference type="SAM" id="MobiDB-lite"/>
    </source>
</evidence>
<comment type="caution">
    <text evidence="2">The sequence shown here is derived from an EMBL/GenBank/DDBJ whole genome shotgun (WGS) entry which is preliminary data.</text>
</comment>
<accession>A0AAD9VH59</accession>
<evidence type="ECO:0000313" key="3">
    <source>
        <dbReference type="Proteomes" id="UP001249851"/>
    </source>
</evidence>
<feature type="compositionally biased region" description="Basic and acidic residues" evidence="1">
    <location>
        <begin position="104"/>
        <end position="115"/>
    </location>
</feature>
<gene>
    <name evidence="2" type="ORF">P5673_000506</name>
</gene>
<dbReference type="Proteomes" id="UP001249851">
    <property type="component" value="Unassembled WGS sequence"/>
</dbReference>
<reference evidence="2" key="2">
    <citation type="journal article" date="2023" name="Science">
        <title>Genomic signatures of disease resistance in endangered staghorn corals.</title>
        <authorList>
            <person name="Vollmer S.V."/>
            <person name="Selwyn J.D."/>
            <person name="Despard B.A."/>
            <person name="Roesel C.L."/>
        </authorList>
    </citation>
    <scope>NUCLEOTIDE SEQUENCE</scope>
    <source>
        <strain evidence="2">K2</strain>
    </source>
</reference>
<dbReference type="AlphaFoldDB" id="A0AAD9VH59"/>
<organism evidence="2 3">
    <name type="scientific">Acropora cervicornis</name>
    <name type="common">Staghorn coral</name>
    <dbReference type="NCBI Taxonomy" id="6130"/>
    <lineage>
        <taxon>Eukaryota</taxon>
        <taxon>Metazoa</taxon>
        <taxon>Cnidaria</taxon>
        <taxon>Anthozoa</taxon>
        <taxon>Hexacorallia</taxon>
        <taxon>Scleractinia</taxon>
        <taxon>Astrocoeniina</taxon>
        <taxon>Acroporidae</taxon>
        <taxon>Acropora</taxon>
    </lineage>
</organism>
<protein>
    <submittedName>
        <fullName evidence="2">Uncharacterized protein</fullName>
    </submittedName>
</protein>